<keyword evidence="2" id="KW-0238">DNA-binding</keyword>
<evidence type="ECO:0000256" key="1">
    <source>
        <dbReference type="ARBA" id="ARBA00023015"/>
    </source>
</evidence>
<dbReference type="Pfam" id="PF12833">
    <property type="entry name" value="HTH_18"/>
    <property type="match status" value="1"/>
</dbReference>
<dbReference type="InterPro" id="IPR018060">
    <property type="entry name" value="HTH_AraC"/>
</dbReference>
<name>E7RM95_9BACT</name>
<dbReference type="PROSITE" id="PS01124">
    <property type="entry name" value="HTH_ARAC_FAMILY_2"/>
    <property type="match status" value="1"/>
</dbReference>
<dbReference type="RefSeq" id="WP_004368925.1">
    <property type="nucleotide sequence ID" value="NZ_GL833119.1"/>
</dbReference>
<evidence type="ECO:0000313" key="6">
    <source>
        <dbReference type="Proteomes" id="UP000005580"/>
    </source>
</evidence>
<dbReference type="GO" id="GO:0043565">
    <property type="term" value="F:sequence-specific DNA binding"/>
    <property type="evidence" value="ECO:0007669"/>
    <property type="project" value="InterPro"/>
</dbReference>
<protein>
    <recommendedName>
        <fullName evidence="4">HTH araC/xylS-type domain-containing protein</fullName>
    </recommendedName>
</protein>
<dbReference type="eggNOG" id="COG2207">
    <property type="taxonomic scope" value="Bacteria"/>
</dbReference>
<dbReference type="Gene3D" id="1.10.10.60">
    <property type="entry name" value="Homeodomain-like"/>
    <property type="match status" value="1"/>
</dbReference>
<proteinExistence type="predicted"/>
<dbReference type="Proteomes" id="UP000005580">
    <property type="component" value="Unassembled WGS sequence"/>
</dbReference>
<feature type="domain" description="HTH araC/xylS-type" evidence="4">
    <location>
        <begin position="183"/>
        <end position="286"/>
    </location>
</feature>
<sequence length="286" mass="32902">MDTVCSCNKLFDEKTRHPLVSVINLACPCSKDTIRVDCYAVILRQDLPDEPWHGRMGCDFSDSAVFFRKPKKTIDIACGRKHGQQGQLLMFHPDLLCGTALGTRLADYHFLSYQKAEALHLSTAERKTLEQCFADIEHELEWGIDKYSARLIVNKIEMLLNYCCRYYHRQFITRHDVYAEQIESIGRRVDDELLAGNVCRDGLPRIEEYAAWAGMSEPYFNDMLRKLTGKDFDRFVQFRRIAIAKQMIIAHRQTDASVAAALGFCSTQCFQEAFKKITGVGTEEYR</sequence>
<organism evidence="5 6">
    <name type="scientific">Hoylesella oralis ATCC 33269</name>
    <dbReference type="NCBI Taxonomy" id="873533"/>
    <lineage>
        <taxon>Bacteria</taxon>
        <taxon>Pseudomonadati</taxon>
        <taxon>Bacteroidota</taxon>
        <taxon>Bacteroidia</taxon>
        <taxon>Bacteroidales</taxon>
        <taxon>Prevotellaceae</taxon>
        <taxon>Hoylesella</taxon>
    </lineage>
</organism>
<dbReference type="GO" id="GO:0003700">
    <property type="term" value="F:DNA-binding transcription factor activity"/>
    <property type="evidence" value="ECO:0007669"/>
    <property type="project" value="InterPro"/>
</dbReference>
<keyword evidence="6" id="KW-1185">Reference proteome</keyword>
<accession>E7RM95</accession>
<dbReference type="SMART" id="SM00342">
    <property type="entry name" value="HTH_ARAC"/>
    <property type="match status" value="1"/>
</dbReference>
<dbReference type="EMBL" id="AEPE02000002">
    <property type="protein sequence ID" value="EFZ37876.1"/>
    <property type="molecule type" value="Genomic_DNA"/>
</dbReference>
<dbReference type="PANTHER" id="PTHR43280:SF32">
    <property type="entry name" value="TRANSCRIPTIONAL REGULATORY PROTEIN"/>
    <property type="match status" value="1"/>
</dbReference>
<dbReference type="HOGENOM" id="CLU_000445_88_11_10"/>
<comment type="caution">
    <text evidence="5">The sequence shown here is derived from an EMBL/GenBank/DDBJ whole genome shotgun (WGS) entry which is preliminary data.</text>
</comment>
<reference evidence="5" key="1">
    <citation type="submission" date="2011-01" db="EMBL/GenBank/DDBJ databases">
        <authorList>
            <person name="Muzny D."/>
            <person name="Qin X."/>
            <person name="Buhay C."/>
            <person name="Dugan-Rocha S."/>
            <person name="Ding Y."/>
            <person name="Chen G."/>
            <person name="Hawes A."/>
            <person name="Holder M."/>
            <person name="Jhangiani S."/>
            <person name="Johnson A."/>
            <person name="Khan Z."/>
            <person name="Li Z."/>
            <person name="Liu W."/>
            <person name="Liu X."/>
            <person name="Perez L."/>
            <person name="Shen H."/>
            <person name="Wang Q."/>
            <person name="Watt J."/>
            <person name="Xi L."/>
            <person name="Xin Y."/>
            <person name="Zhou J."/>
            <person name="Deng J."/>
            <person name="Jiang H."/>
            <person name="Liu Y."/>
            <person name="Qu J."/>
            <person name="Song X.-Z."/>
            <person name="Zhang L."/>
            <person name="Villasana D."/>
            <person name="Johnson A."/>
            <person name="Liu J."/>
            <person name="Liyanage D."/>
            <person name="Lorensuhewa L."/>
            <person name="Robinson T."/>
            <person name="Song A."/>
            <person name="Song B.-B."/>
            <person name="Dinh H."/>
            <person name="Thornton R."/>
            <person name="Coyle M."/>
            <person name="Francisco L."/>
            <person name="Jackson L."/>
            <person name="Javaid M."/>
            <person name="Korchina V."/>
            <person name="Kovar C."/>
            <person name="Mata R."/>
            <person name="Mathew T."/>
            <person name="Ngo R."/>
            <person name="Nguyen L."/>
            <person name="Nguyen N."/>
            <person name="Okwuonu G."/>
            <person name="Ongeri F."/>
            <person name="Pham C."/>
            <person name="Simmons D."/>
            <person name="Wilczek-Boney K."/>
            <person name="Hale W."/>
            <person name="Jakkamsetti A."/>
            <person name="Pham P."/>
            <person name="Ruth R."/>
            <person name="San Lucas F."/>
            <person name="Warren J."/>
            <person name="Zhang J."/>
            <person name="Zhao Z."/>
            <person name="Zhou C."/>
            <person name="Zhu D."/>
            <person name="Lee S."/>
            <person name="Bess C."/>
            <person name="Blankenburg K."/>
            <person name="Forbes L."/>
            <person name="Fu Q."/>
            <person name="Gubbala S."/>
            <person name="Hirani K."/>
            <person name="Jayaseelan J.C."/>
            <person name="Lara F."/>
            <person name="Munidasa M."/>
            <person name="Palculict T."/>
            <person name="Patil S."/>
            <person name="Pu L.-L."/>
            <person name="Saada N."/>
            <person name="Tang L."/>
            <person name="Weissenberger G."/>
            <person name="Zhu Y."/>
            <person name="Hemphill L."/>
            <person name="Shang Y."/>
            <person name="Youmans B."/>
            <person name="Ayvaz T."/>
            <person name="Ross M."/>
            <person name="Santibanez J."/>
            <person name="Aqrawi P."/>
            <person name="Gross S."/>
            <person name="Joshi V."/>
            <person name="Fowler G."/>
            <person name="Nazareth L."/>
            <person name="Reid J."/>
            <person name="Worley K."/>
            <person name="Petrosino J."/>
            <person name="Highlander S."/>
            <person name="Gibbs R."/>
        </authorList>
    </citation>
    <scope>NUCLEOTIDE SEQUENCE [LARGE SCALE GENOMIC DNA]</scope>
    <source>
        <strain evidence="5">ATCC 33269</strain>
    </source>
</reference>
<gene>
    <name evidence="5" type="ORF">HMPREF0663_10245</name>
</gene>
<dbReference type="PANTHER" id="PTHR43280">
    <property type="entry name" value="ARAC-FAMILY TRANSCRIPTIONAL REGULATOR"/>
    <property type="match status" value="1"/>
</dbReference>
<evidence type="ECO:0000256" key="3">
    <source>
        <dbReference type="ARBA" id="ARBA00023163"/>
    </source>
</evidence>
<dbReference type="AlphaFoldDB" id="E7RM95"/>
<dbReference type="InterPro" id="IPR009057">
    <property type="entry name" value="Homeodomain-like_sf"/>
</dbReference>
<dbReference type="STRING" id="28134.SAMN05444288_0611"/>
<evidence type="ECO:0000256" key="2">
    <source>
        <dbReference type="ARBA" id="ARBA00023125"/>
    </source>
</evidence>
<dbReference type="SUPFAM" id="SSF46689">
    <property type="entry name" value="Homeodomain-like"/>
    <property type="match status" value="1"/>
</dbReference>
<evidence type="ECO:0000259" key="4">
    <source>
        <dbReference type="PROSITE" id="PS01124"/>
    </source>
</evidence>
<keyword evidence="1" id="KW-0805">Transcription regulation</keyword>
<keyword evidence="3" id="KW-0804">Transcription</keyword>
<evidence type="ECO:0000313" key="5">
    <source>
        <dbReference type="EMBL" id="EFZ37876.1"/>
    </source>
</evidence>